<name>A0A3M0KNU2_HIRRU</name>
<protein>
    <submittedName>
        <fullName evidence="1">Uncharacterized protein</fullName>
    </submittedName>
</protein>
<dbReference type="EMBL" id="QRBI01000105">
    <property type="protein sequence ID" value="RMC14311.1"/>
    <property type="molecule type" value="Genomic_DNA"/>
</dbReference>
<evidence type="ECO:0000313" key="1">
    <source>
        <dbReference type="EMBL" id="RMC14311.1"/>
    </source>
</evidence>
<sequence>MYYKSSTEMKTYDTSFWLYQTIVKPVAEGDLDELENSAHEYLMRSNKSKCKVLHLRQGNPRCEMKTYPDRSIPYKFKRDSATPLDAEIYEDCVMRAKHWKPSMKPSDSVKTMLVSNVAFRADINEVHAEGGIGTCQEVGV</sequence>
<gene>
    <name evidence="1" type="ORF">DUI87_09404</name>
</gene>
<comment type="caution">
    <text evidence="1">The sequence shown here is derived from an EMBL/GenBank/DDBJ whole genome shotgun (WGS) entry which is preliminary data.</text>
</comment>
<accession>A0A3M0KNU2</accession>
<evidence type="ECO:0000313" key="2">
    <source>
        <dbReference type="Proteomes" id="UP000269221"/>
    </source>
</evidence>
<dbReference type="OrthoDB" id="10439128at2759"/>
<dbReference type="Proteomes" id="UP000269221">
    <property type="component" value="Unassembled WGS sequence"/>
</dbReference>
<organism evidence="1 2">
    <name type="scientific">Hirundo rustica rustica</name>
    <dbReference type="NCBI Taxonomy" id="333673"/>
    <lineage>
        <taxon>Eukaryota</taxon>
        <taxon>Metazoa</taxon>
        <taxon>Chordata</taxon>
        <taxon>Craniata</taxon>
        <taxon>Vertebrata</taxon>
        <taxon>Euteleostomi</taxon>
        <taxon>Archelosauria</taxon>
        <taxon>Archosauria</taxon>
        <taxon>Dinosauria</taxon>
        <taxon>Saurischia</taxon>
        <taxon>Theropoda</taxon>
        <taxon>Coelurosauria</taxon>
        <taxon>Aves</taxon>
        <taxon>Neognathae</taxon>
        <taxon>Neoaves</taxon>
        <taxon>Telluraves</taxon>
        <taxon>Australaves</taxon>
        <taxon>Passeriformes</taxon>
        <taxon>Sylvioidea</taxon>
        <taxon>Hirundinidae</taxon>
        <taxon>Hirundo</taxon>
    </lineage>
</organism>
<reference evidence="1 2" key="1">
    <citation type="submission" date="2018-07" db="EMBL/GenBank/DDBJ databases">
        <title>A high quality draft genome assembly of the barn swallow (H. rustica rustica).</title>
        <authorList>
            <person name="Formenti G."/>
            <person name="Chiara M."/>
            <person name="Poveda L."/>
            <person name="Francoijs K.-J."/>
            <person name="Bonisoli-Alquati A."/>
            <person name="Canova L."/>
            <person name="Gianfranceschi L."/>
            <person name="Horner D.S."/>
            <person name="Saino N."/>
        </authorList>
    </citation>
    <scope>NUCLEOTIDE SEQUENCE [LARGE SCALE GENOMIC DNA]</scope>
    <source>
        <strain evidence="1">Chelidonia</strain>
        <tissue evidence="1">Blood</tissue>
    </source>
</reference>
<proteinExistence type="predicted"/>
<dbReference type="AlphaFoldDB" id="A0A3M0KNU2"/>
<keyword evidence="2" id="KW-1185">Reference proteome</keyword>